<dbReference type="EMBL" id="JAWDIU010000001">
    <property type="protein sequence ID" value="MDU0325622.1"/>
    <property type="molecule type" value="Genomic_DNA"/>
</dbReference>
<comment type="similarity">
    <text evidence="1">Belongs to the carbon-nitrogen hydrolase superfamily. NIT1/NIT2 family.</text>
</comment>
<organism evidence="3 4">
    <name type="scientific">Microbacterium algihabitans</name>
    <dbReference type="NCBI Taxonomy" id="3075992"/>
    <lineage>
        <taxon>Bacteria</taxon>
        <taxon>Bacillati</taxon>
        <taxon>Actinomycetota</taxon>
        <taxon>Actinomycetes</taxon>
        <taxon>Micrococcales</taxon>
        <taxon>Microbacteriaceae</taxon>
        <taxon>Microbacterium</taxon>
    </lineage>
</organism>
<dbReference type="Pfam" id="PF00795">
    <property type="entry name" value="CN_hydrolase"/>
    <property type="match status" value="1"/>
</dbReference>
<dbReference type="InterPro" id="IPR036526">
    <property type="entry name" value="C-N_Hydrolase_sf"/>
</dbReference>
<gene>
    <name evidence="3" type="ORF">RWH43_02520</name>
</gene>
<dbReference type="PROSITE" id="PS50263">
    <property type="entry name" value="CN_HYDROLASE"/>
    <property type="match status" value="1"/>
</dbReference>
<keyword evidence="3" id="KW-0378">Hydrolase</keyword>
<dbReference type="CDD" id="cd07581">
    <property type="entry name" value="nitrilase_3"/>
    <property type="match status" value="1"/>
</dbReference>
<evidence type="ECO:0000256" key="1">
    <source>
        <dbReference type="ARBA" id="ARBA00010613"/>
    </source>
</evidence>
<protein>
    <submittedName>
        <fullName evidence="3">Carbon-nitrogen hydrolase family protein</fullName>
    </submittedName>
</protein>
<name>A0ABU3RRU4_9MICO</name>
<evidence type="ECO:0000313" key="3">
    <source>
        <dbReference type="EMBL" id="MDU0325622.1"/>
    </source>
</evidence>
<evidence type="ECO:0000313" key="4">
    <source>
        <dbReference type="Proteomes" id="UP001256673"/>
    </source>
</evidence>
<dbReference type="InterPro" id="IPR003010">
    <property type="entry name" value="C-N_Hydrolase"/>
</dbReference>
<comment type="caution">
    <text evidence="3">The sequence shown here is derived from an EMBL/GenBank/DDBJ whole genome shotgun (WGS) entry which is preliminary data.</text>
</comment>
<accession>A0ABU3RRU4</accession>
<dbReference type="GO" id="GO:0016787">
    <property type="term" value="F:hydrolase activity"/>
    <property type="evidence" value="ECO:0007669"/>
    <property type="project" value="UniProtKB-KW"/>
</dbReference>
<dbReference type="PANTHER" id="PTHR23088:SF27">
    <property type="entry name" value="DEAMINATED GLUTATHIONE AMIDASE"/>
    <property type="match status" value="1"/>
</dbReference>
<proteinExistence type="inferred from homology"/>
<dbReference type="SUPFAM" id="SSF56317">
    <property type="entry name" value="Carbon-nitrogen hydrolase"/>
    <property type="match status" value="1"/>
</dbReference>
<evidence type="ECO:0000259" key="2">
    <source>
        <dbReference type="PROSITE" id="PS50263"/>
    </source>
</evidence>
<feature type="domain" description="CN hydrolase" evidence="2">
    <location>
        <begin position="5"/>
        <end position="247"/>
    </location>
</feature>
<dbReference type="Gene3D" id="3.60.110.10">
    <property type="entry name" value="Carbon-nitrogen hydrolase"/>
    <property type="match status" value="1"/>
</dbReference>
<dbReference type="RefSeq" id="WP_260979683.1">
    <property type="nucleotide sequence ID" value="NZ_JAWDIU010000001.1"/>
</dbReference>
<reference evidence="3 4" key="1">
    <citation type="submission" date="2023-09" db="EMBL/GenBank/DDBJ databases">
        <title>Microbacterium fusihabitans sp. nov., Microbacterium phycihabitans sp. nov., and Microbacterium cervinum sp. nov., isolated from dried seaweeds of beach.</title>
        <authorList>
            <person name="Lee S.D."/>
        </authorList>
    </citation>
    <scope>NUCLEOTIDE SEQUENCE [LARGE SCALE GENOMIC DNA]</scope>
    <source>
        <strain evidence="3 4">KSW2-21</strain>
    </source>
</reference>
<dbReference type="Proteomes" id="UP001256673">
    <property type="component" value="Unassembled WGS sequence"/>
</dbReference>
<sequence>MNPVLLAAVGQMAPTTDAAHNRDEVTALAADASAEGVRLLVLPEEAMLVAGEIDASERADVVAREWPAFLAHLSELAMRHDLWIIAGGYEPSGSERPFNTLVVVNPRGELVDVYRKLHLYDAFTYRESDYVTAGHELPPLVLIDGVAVGLVNCYDLRFPELARDLVSRGADVLSVSAAWVAGHRKVEHWTTLLTARAIENTCWVLASGSSSPDCIGTSLVIDPLGVEQAHLPATGRAIGIVPVSLDRIAEVRDALPALSNRRLSAHLSLLD</sequence>
<keyword evidence="4" id="KW-1185">Reference proteome</keyword>
<dbReference type="PANTHER" id="PTHR23088">
    <property type="entry name" value="NITRILASE-RELATED"/>
    <property type="match status" value="1"/>
</dbReference>